<evidence type="ECO:0000256" key="1">
    <source>
        <dbReference type="SAM" id="Phobius"/>
    </source>
</evidence>
<dbReference type="EMBL" id="JACRTA010000003">
    <property type="protein sequence ID" value="MBC8569130.1"/>
    <property type="molecule type" value="Genomic_DNA"/>
</dbReference>
<organism evidence="2 3">
    <name type="scientific">Lentihominibacter hominis</name>
    <dbReference type="NCBI Taxonomy" id="2763645"/>
    <lineage>
        <taxon>Bacteria</taxon>
        <taxon>Bacillati</taxon>
        <taxon>Bacillota</taxon>
        <taxon>Clostridia</taxon>
        <taxon>Peptostreptococcales</taxon>
        <taxon>Anaerovoracaceae</taxon>
        <taxon>Lentihominibacter</taxon>
    </lineage>
</organism>
<feature type="transmembrane region" description="Helical" evidence="1">
    <location>
        <begin position="101"/>
        <end position="126"/>
    </location>
</feature>
<comment type="caution">
    <text evidence="2">The sequence shown here is derived from an EMBL/GenBank/DDBJ whole genome shotgun (WGS) entry which is preliminary data.</text>
</comment>
<dbReference type="AlphaFoldDB" id="A0A926IAH3"/>
<feature type="transmembrane region" description="Helical" evidence="1">
    <location>
        <begin position="7"/>
        <end position="30"/>
    </location>
</feature>
<evidence type="ECO:0000313" key="2">
    <source>
        <dbReference type="EMBL" id="MBC8569130.1"/>
    </source>
</evidence>
<dbReference type="Proteomes" id="UP000610862">
    <property type="component" value="Unassembled WGS sequence"/>
</dbReference>
<name>A0A926IAH3_9FIRM</name>
<sequence>MRFAHWTAGVIFAFSLIVMLLFISIDIVLYSDFSVYEEEYRKYDVLSELDMTMDDVMYVTEEVMTYLRGDTDVLSVVTDIEGKEQEFFNQQDRFHMEEVRALFAAGIRIRMGSCIVMAVCLIFLFITKANIIRIFARSYQAVLSVTVLFSAVIAVVSFIDFNKVFEIFHRIFFNNDLWLFDPAEDYMIRLFPEGFFADMAVRIVFVFAVSLAVIFILSMFLFKYKKKHNKEEIRKF</sequence>
<keyword evidence="1" id="KW-0472">Membrane</keyword>
<dbReference type="RefSeq" id="WP_187525631.1">
    <property type="nucleotide sequence ID" value="NZ_JACRTA010000003.1"/>
</dbReference>
<keyword evidence="3" id="KW-1185">Reference proteome</keyword>
<protein>
    <submittedName>
        <fullName evidence="2">TIGR01906 family membrane protein</fullName>
    </submittedName>
</protein>
<keyword evidence="1" id="KW-1133">Transmembrane helix</keyword>
<dbReference type="Pfam" id="PF07314">
    <property type="entry name" value="Lit"/>
    <property type="match status" value="1"/>
</dbReference>
<keyword evidence="1" id="KW-0812">Transmembrane</keyword>
<accession>A0A926IAH3</accession>
<dbReference type="InterPro" id="IPR010178">
    <property type="entry name" value="Lit"/>
</dbReference>
<evidence type="ECO:0000313" key="3">
    <source>
        <dbReference type="Proteomes" id="UP000610862"/>
    </source>
</evidence>
<proteinExistence type="predicted"/>
<dbReference type="NCBIfam" id="TIGR01906">
    <property type="entry name" value="integ_TIGR01906"/>
    <property type="match status" value="1"/>
</dbReference>
<reference evidence="2" key="1">
    <citation type="submission" date="2020-08" db="EMBL/GenBank/DDBJ databases">
        <title>Genome public.</title>
        <authorList>
            <person name="Liu C."/>
            <person name="Sun Q."/>
        </authorList>
    </citation>
    <scope>NUCLEOTIDE SEQUENCE</scope>
    <source>
        <strain evidence="2">NSJ-24</strain>
    </source>
</reference>
<feature type="transmembrane region" description="Helical" evidence="1">
    <location>
        <begin position="138"/>
        <end position="159"/>
    </location>
</feature>
<gene>
    <name evidence="2" type="ORF">H8692_10210</name>
</gene>
<feature type="transmembrane region" description="Helical" evidence="1">
    <location>
        <begin position="199"/>
        <end position="222"/>
    </location>
</feature>